<sequence>MSIEPSAPPQQQQPLIENFFIECPHCECMMCIEKLNCGIFRHGVEIQTGKQIDPHAPKEMCDELIKNGLIYGCGKPFEIKITKKPDDNVISISIEICEYK</sequence>
<proteinExistence type="predicted"/>
<protein>
    <submittedName>
        <fullName evidence="1">Uncharacterized protein</fullName>
    </submittedName>
</protein>
<organism evidence="1">
    <name type="scientific">viral metagenome</name>
    <dbReference type="NCBI Taxonomy" id="1070528"/>
    <lineage>
        <taxon>unclassified sequences</taxon>
        <taxon>metagenomes</taxon>
        <taxon>organismal metagenomes</taxon>
    </lineage>
</organism>
<accession>A0A6C0HX61</accession>
<evidence type="ECO:0000313" key="1">
    <source>
        <dbReference type="EMBL" id="QHT85010.1"/>
    </source>
</evidence>
<reference evidence="1" key="1">
    <citation type="journal article" date="2020" name="Nature">
        <title>Giant virus diversity and host interactions through global metagenomics.</title>
        <authorList>
            <person name="Schulz F."/>
            <person name="Roux S."/>
            <person name="Paez-Espino D."/>
            <person name="Jungbluth S."/>
            <person name="Walsh D.A."/>
            <person name="Denef V.J."/>
            <person name="McMahon K.D."/>
            <person name="Konstantinidis K.T."/>
            <person name="Eloe-Fadrosh E.A."/>
            <person name="Kyrpides N.C."/>
            <person name="Woyke T."/>
        </authorList>
    </citation>
    <scope>NUCLEOTIDE SEQUENCE</scope>
    <source>
        <strain evidence="1">GVMAG-M-3300023184-178</strain>
    </source>
</reference>
<dbReference type="AlphaFoldDB" id="A0A6C0HX61"/>
<dbReference type="EMBL" id="MN740030">
    <property type="protein sequence ID" value="QHT85010.1"/>
    <property type="molecule type" value="Genomic_DNA"/>
</dbReference>
<name>A0A6C0HX61_9ZZZZ</name>